<name>A0ACC2WGQ6_9TREE</name>
<proteinExistence type="predicted"/>
<comment type="caution">
    <text evidence="1">The sequence shown here is derived from an EMBL/GenBank/DDBJ whole genome shotgun (WGS) entry which is preliminary data.</text>
</comment>
<keyword evidence="2" id="KW-1185">Reference proteome</keyword>
<accession>A0ACC2WGQ6</accession>
<gene>
    <name evidence="1" type="ORF">QFC20_002986</name>
</gene>
<reference evidence="1" key="1">
    <citation type="submission" date="2023-04" db="EMBL/GenBank/DDBJ databases">
        <title>Draft Genome sequencing of Naganishia species isolated from polar environments using Oxford Nanopore Technology.</title>
        <authorList>
            <person name="Leo P."/>
            <person name="Venkateswaran K."/>
        </authorList>
    </citation>
    <scope>NUCLEOTIDE SEQUENCE</scope>
    <source>
        <strain evidence="1">MNA-CCFEE 5262</strain>
    </source>
</reference>
<organism evidence="1 2">
    <name type="scientific">Naganishia adeliensis</name>
    <dbReference type="NCBI Taxonomy" id="92952"/>
    <lineage>
        <taxon>Eukaryota</taxon>
        <taxon>Fungi</taxon>
        <taxon>Dikarya</taxon>
        <taxon>Basidiomycota</taxon>
        <taxon>Agaricomycotina</taxon>
        <taxon>Tremellomycetes</taxon>
        <taxon>Filobasidiales</taxon>
        <taxon>Filobasidiaceae</taxon>
        <taxon>Naganishia</taxon>
    </lineage>
</organism>
<dbReference type="Proteomes" id="UP001230649">
    <property type="component" value="Unassembled WGS sequence"/>
</dbReference>
<evidence type="ECO:0000313" key="2">
    <source>
        <dbReference type="Proteomes" id="UP001230649"/>
    </source>
</evidence>
<protein>
    <submittedName>
        <fullName evidence="1">Uncharacterized protein</fullName>
    </submittedName>
</protein>
<sequence>MTGYAEQMKTFLRAPKFAVVGASTDRSKWGNKVLRWYQERSLPVTPVNPTAAEVEGLKAVRDATEVPDLAKTSISVIVNPAIGLSMMQKLFAGQPSTYPAAVWMQPGAESKSIEDFVKEKKIQDRVVMGGRCILVSGDGVREELRAEKGKL</sequence>
<dbReference type="EMBL" id="JASBWS010000024">
    <property type="protein sequence ID" value="KAJ9110389.1"/>
    <property type="molecule type" value="Genomic_DNA"/>
</dbReference>
<evidence type="ECO:0000313" key="1">
    <source>
        <dbReference type="EMBL" id="KAJ9110389.1"/>
    </source>
</evidence>